<feature type="compositionally biased region" description="Polar residues" evidence="1">
    <location>
        <begin position="8"/>
        <end position="29"/>
    </location>
</feature>
<dbReference type="EMBL" id="CAACVS010000019">
    <property type="protein sequence ID" value="VEU34122.1"/>
    <property type="molecule type" value="Genomic_DNA"/>
</dbReference>
<evidence type="ECO:0000256" key="1">
    <source>
        <dbReference type="SAM" id="MobiDB-lite"/>
    </source>
</evidence>
<dbReference type="InterPro" id="IPR005114">
    <property type="entry name" value="Helicase_assoc"/>
</dbReference>
<protein>
    <recommendedName>
        <fullName evidence="2">Helicase-associated domain-containing protein</fullName>
    </recommendedName>
</protein>
<evidence type="ECO:0000313" key="4">
    <source>
        <dbReference type="Proteomes" id="UP000291116"/>
    </source>
</evidence>
<organism evidence="3 4">
    <name type="scientific">Pseudo-nitzschia multistriata</name>
    <dbReference type="NCBI Taxonomy" id="183589"/>
    <lineage>
        <taxon>Eukaryota</taxon>
        <taxon>Sar</taxon>
        <taxon>Stramenopiles</taxon>
        <taxon>Ochrophyta</taxon>
        <taxon>Bacillariophyta</taxon>
        <taxon>Bacillariophyceae</taxon>
        <taxon>Bacillariophycidae</taxon>
        <taxon>Bacillariales</taxon>
        <taxon>Bacillariaceae</taxon>
        <taxon>Pseudo-nitzschia</taxon>
    </lineage>
</organism>
<evidence type="ECO:0000313" key="3">
    <source>
        <dbReference type="EMBL" id="VEU34122.1"/>
    </source>
</evidence>
<feature type="domain" description="Helicase-associated" evidence="2">
    <location>
        <begin position="194"/>
        <end position="251"/>
    </location>
</feature>
<feature type="compositionally biased region" description="Polar residues" evidence="1">
    <location>
        <begin position="36"/>
        <end position="52"/>
    </location>
</feature>
<feature type="compositionally biased region" description="Polar residues" evidence="1">
    <location>
        <begin position="78"/>
        <end position="89"/>
    </location>
</feature>
<keyword evidence="4" id="KW-1185">Reference proteome</keyword>
<dbReference type="Pfam" id="PF03457">
    <property type="entry name" value="HA"/>
    <property type="match status" value="2"/>
</dbReference>
<proteinExistence type="predicted"/>
<evidence type="ECO:0000259" key="2">
    <source>
        <dbReference type="Pfam" id="PF03457"/>
    </source>
</evidence>
<dbReference type="PANTHER" id="PTHR33418">
    <property type="entry name" value="HELICASE-ASSOCIATED"/>
    <property type="match status" value="1"/>
</dbReference>
<reference evidence="3 4" key="1">
    <citation type="submission" date="2019-01" db="EMBL/GenBank/DDBJ databases">
        <authorList>
            <person name="Ferrante I. M."/>
        </authorList>
    </citation>
    <scope>NUCLEOTIDE SEQUENCE [LARGE SCALE GENOMIC DNA]</scope>
    <source>
        <strain evidence="3 4">B856</strain>
    </source>
</reference>
<dbReference type="PANTHER" id="PTHR33418:SF1">
    <property type="entry name" value="HELICASE-ASSOCIATED DOMAIN-CONTAINING PROTEIN"/>
    <property type="match status" value="1"/>
</dbReference>
<dbReference type="OrthoDB" id="498381at2759"/>
<gene>
    <name evidence="3" type="ORF">PSNMU_V1.4_AUG-EV-PASAV3_0008160</name>
</gene>
<name>A0A448YWD5_9STRA</name>
<sequence length="292" mass="32914">MIKVSKGISISTATKLTEDINQSHPENAGSSSSSSRTKNVSQKPSVVPSSLTKVVKAPHRNTATKPTEDGDNPDSKSVGLSNSNPSAKDSCQEKDSSRTSNDTIMETSKKSRPLCKQKQTSFVAKWEHMFEQLVEYKKKHNHTLLPRDCKTNPKLGRWVAIQRRMHAENSLLVERKSKLDSIGLSWDRRPRQSALWNRMYKSLLRFKAKHNNTLVPQGEGKLGRWVHAQRVAYKNKTLSQERIALLQTIGFVWDVHGMANEQKVFTELQRISRLSMASLLAEHASTNCLPLT</sequence>
<dbReference type="Proteomes" id="UP000291116">
    <property type="component" value="Unassembled WGS sequence"/>
</dbReference>
<accession>A0A448YWD5</accession>
<dbReference type="AlphaFoldDB" id="A0A448YWD5"/>
<dbReference type="Gene3D" id="6.10.140.530">
    <property type="match status" value="2"/>
</dbReference>
<feature type="domain" description="Helicase-associated" evidence="2">
    <location>
        <begin position="124"/>
        <end position="183"/>
    </location>
</feature>
<feature type="region of interest" description="Disordered" evidence="1">
    <location>
        <begin position="1"/>
        <end position="112"/>
    </location>
</feature>